<reference evidence="1 2" key="1">
    <citation type="submission" date="2018-03" db="EMBL/GenBank/DDBJ databases">
        <authorList>
            <person name="Gully D."/>
        </authorList>
    </citation>
    <scope>NUCLEOTIDE SEQUENCE [LARGE SCALE GENOMIC DNA]</scope>
    <source>
        <strain evidence="1">ORS3257</strain>
    </source>
</reference>
<sequence length="76" mass="8107">MKDALCLAVFAGKILCLAMFVTVLKPDAIGVIQTSARPVDCRMERSGLQQCVSNVFARASLADATSCIAHRNPAHC</sequence>
<protein>
    <submittedName>
        <fullName evidence="1">Uncharacterized protein</fullName>
    </submittedName>
</protein>
<dbReference type="EMBL" id="LS398110">
    <property type="protein sequence ID" value="SPP93309.1"/>
    <property type="molecule type" value="Genomic_DNA"/>
</dbReference>
<dbReference type="AlphaFoldDB" id="A0A2U3PW10"/>
<name>A0A2U3PW10_9BRAD</name>
<proteinExistence type="predicted"/>
<accession>A0A2U3PW10</accession>
<organism evidence="1 2">
    <name type="scientific">Bradyrhizobium vignae</name>
    <dbReference type="NCBI Taxonomy" id="1549949"/>
    <lineage>
        <taxon>Bacteria</taxon>
        <taxon>Pseudomonadati</taxon>
        <taxon>Pseudomonadota</taxon>
        <taxon>Alphaproteobacteria</taxon>
        <taxon>Hyphomicrobiales</taxon>
        <taxon>Nitrobacteraceae</taxon>
        <taxon>Bradyrhizobium</taxon>
    </lineage>
</organism>
<evidence type="ECO:0000313" key="2">
    <source>
        <dbReference type="Proteomes" id="UP000246085"/>
    </source>
</evidence>
<dbReference type="Proteomes" id="UP000246085">
    <property type="component" value="Chromosome BRAD3257"/>
</dbReference>
<gene>
    <name evidence="1" type="ORF">BRAD3257_2231</name>
</gene>
<evidence type="ECO:0000313" key="1">
    <source>
        <dbReference type="EMBL" id="SPP93309.1"/>
    </source>
</evidence>
<dbReference type="KEGG" id="bvz:BRAD3257_2231"/>